<dbReference type="Proteomes" id="UP000620064">
    <property type="component" value="Unassembled WGS sequence"/>
</dbReference>
<keyword evidence="2" id="KW-0732">Signal</keyword>
<accession>A0ABQ2NGI3</accession>
<sequence length="285" mass="32512">MKKNILMVITIMLFGFSNAQFGDLLKQAGNKTKEKLEKKAKEKVSGNSSKSKSSKEFSEGNTVLFSENFSAGKGFPVSMMTNSSAQIVELDGKNWLQLGSEGAFTFKTLIPEKLIKDKVLKDRNLPENFSFEFDVYTNENFKYNTKELATVFASLKVLKTDFKKWGENRYDGTGVKTGIHPIEFGDKDKGQTRMMLYENGKETSKTEKAQRVFTIEKNLGKVQFMRNGTQLKVFLNGEKIWDVQDAFEENVKYNAIIFTTGEYKDDNKFYISNIKLTTDIIEEPK</sequence>
<feature type="signal peptide" evidence="2">
    <location>
        <begin position="1"/>
        <end position="19"/>
    </location>
</feature>
<keyword evidence="4" id="KW-1185">Reference proteome</keyword>
<comment type="caution">
    <text evidence="3">The sequence shown here is derived from an EMBL/GenBank/DDBJ whole genome shotgun (WGS) entry which is preliminary data.</text>
</comment>
<protein>
    <submittedName>
        <fullName evidence="3">Uncharacterized protein</fullName>
    </submittedName>
</protein>
<dbReference type="RefSeq" id="WP_188616601.1">
    <property type="nucleotide sequence ID" value="NZ_BMLV01000001.1"/>
</dbReference>
<evidence type="ECO:0000256" key="2">
    <source>
        <dbReference type="SAM" id="SignalP"/>
    </source>
</evidence>
<name>A0ABQ2NGI3_9FLAO</name>
<reference evidence="4" key="1">
    <citation type="journal article" date="2019" name="Int. J. Syst. Evol. Microbiol.">
        <title>The Global Catalogue of Microorganisms (GCM) 10K type strain sequencing project: providing services to taxonomists for standard genome sequencing and annotation.</title>
        <authorList>
            <consortium name="The Broad Institute Genomics Platform"/>
            <consortium name="The Broad Institute Genome Sequencing Center for Infectious Disease"/>
            <person name="Wu L."/>
            <person name="Ma J."/>
        </authorList>
    </citation>
    <scope>NUCLEOTIDE SEQUENCE [LARGE SCALE GENOMIC DNA]</scope>
    <source>
        <strain evidence="4">CGMCC 1.7656</strain>
    </source>
</reference>
<dbReference type="EMBL" id="BMLV01000001">
    <property type="protein sequence ID" value="GGP02286.1"/>
    <property type="molecule type" value="Genomic_DNA"/>
</dbReference>
<proteinExistence type="predicted"/>
<feature type="region of interest" description="Disordered" evidence="1">
    <location>
        <begin position="36"/>
        <end position="55"/>
    </location>
</feature>
<feature type="chain" id="PRO_5046731828" evidence="2">
    <location>
        <begin position="20"/>
        <end position="285"/>
    </location>
</feature>
<gene>
    <name evidence="3" type="ORF">GCM10010992_06060</name>
</gene>
<evidence type="ECO:0000256" key="1">
    <source>
        <dbReference type="SAM" id="MobiDB-lite"/>
    </source>
</evidence>
<organism evidence="3 4">
    <name type="scientific">Cloacibacterium rupense</name>
    <dbReference type="NCBI Taxonomy" id="517423"/>
    <lineage>
        <taxon>Bacteria</taxon>
        <taxon>Pseudomonadati</taxon>
        <taxon>Bacteroidota</taxon>
        <taxon>Flavobacteriia</taxon>
        <taxon>Flavobacteriales</taxon>
        <taxon>Weeksellaceae</taxon>
    </lineage>
</organism>
<evidence type="ECO:0000313" key="4">
    <source>
        <dbReference type="Proteomes" id="UP000620064"/>
    </source>
</evidence>
<evidence type="ECO:0000313" key="3">
    <source>
        <dbReference type="EMBL" id="GGP02286.1"/>
    </source>
</evidence>